<accession>A0A811U235</accession>
<feature type="region of interest" description="Disordered" evidence="1">
    <location>
        <begin position="117"/>
        <end position="197"/>
    </location>
</feature>
<feature type="compositionally biased region" description="Basic and acidic residues" evidence="1">
    <location>
        <begin position="140"/>
        <end position="149"/>
    </location>
</feature>
<evidence type="ECO:0000313" key="2">
    <source>
        <dbReference type="EMBL" id="CAD6992107.1"/>
    </source>
</evidence>
<dbReference type="SUPFAM" id="SSF50353">
    <property type="entry name" value="Cytokine"/>
    <property type="match status" value="1"/>
</dbReference>
<dbReference type="OrthoDB" id="5987799at2759"/>
<dbReference type="InterPro" id="IPR008996">
    <property type="entry name" value="IL1/FGF"/>
</dbReference>
<keyword evidence="3" id="KW-1185">Reference proteome</keyword>
<feature type="region of interest" description="Disordered" evidence="1">
    <location>
        <begin position="439"/>
        <end position="471"/>
    </location>
</feature>
<evidence type="ECO:0000256" key="1">
    <source>
        <dbReference type="SAM" id="MobiDB-lite"/>
    </source>
</evidence>
<dbReference type="Gene3D" id="2.80.10.50">
    <property type="match status" value="1"/>
</dbReference>
<feature type="compositionally biased region" description="Polar residues" evidence="1">
    <location>
        <begin position="150"/>
        <end position="173"/>
    </location>
</feature>
<protein>
    <submittedName>
        <fullName evidence="2">(Mediterranean fruit fly) hypothetical protein</fullName>
    </submittedName>
</protein>
<dbReference type="AlphaFoldDB" id="A0A811U235"/>
<reference evidence="2" key="1">
    <citation type="submission" date="2020-11" db="EMBL/GenBank/DDBJ databases">
        <authorList>
            <person name="Whitehead M."/>
        </authorList>
    </citation>
    <scope>NUCLEOTIDE SEQUENCE</scope>
    <source>
        <strain evidence="2">EGII</strain>
    </source>
</reference>
<gene>
    <name evidence="2" type="ORF">CCAP1982_LOCUS991</name>
</gene>
<dbReference type="EMBL" id="CAJHJT010000001">
    <property type="protein sequence ID" value="CAD6992107.1"/>
    <property type="molecule type" value="Genomic_DNA"/>
</dbReference>
<feature type="compositionally biased region" description="Low complexity" evidence="1">
    <location>
        <begin position="363"/>
        <end position="373"/>
    </location>
</feature>
<comment type="caution">
    <text evidence="2">The sequence shown here is derived from an EMBL/GenBank/DDBJ whole genome shotgun (WGS) entry which is preliminary data.</text>
</comment>
<evidence type="ECO:0000313" key="3">
    <source>
        <dbReference type="Proteomes" id="UP000606786"/>
    </source>
</evidence>
<dbReference type="Proteomes" id="UP000606786">
    <property type="component" value="Unassembled WGS sequence"/>
</dbReference>
<feature type="compositionally biased region" description="Low complexity" evidence="1">
    <location>
        <begin position="338"/>
        <end position="352"/>
    </location>
</feature>
<feature type="region of interest" description="Disordered" evidence="1">
    <location>
        <begin position="327"/>
        <end position="373"/>
    </location>
</feature>
<sequence length="544" mass="60048">MRRDLRLYWRALALLGALLSIIIDWPGMMVCAMPAILLQPNATTTINATATMQQQQRQHIDHLMAANASFHNATTTTNTNNTHRSGFDVDAVGGLQIAEDSFALNIYLNTIGNGSLNSSSYGESEQQQQQTEEQEEEQQEAEHTTEESPKSSQARNTATLAAVNTNSKHSAGNESEHHEGADYAPAQHAPPASSDDQLHNAQRIKVLNLISNKRKRKKFSDQNDDDEEAALEAIETTTTTTANNKPLSVSANSISNNSNNFIHNNINNNNNNQNIFKNYENQQMAAAPKRTLSQLENTTHNNKNNYNNNNNIYINYIEEQVPATIDEEDESAGVAAVTEPSSLFTTTSSTGSDYDDQNERSSSRTSTSYSLTTATPDEDADLLQNSAPQLPAFKFASAQHTALLLSRTERSVRQAAVPSAAQTDKNIEMRARAPSIPNRRAIRHHGGGGATNNNGGIVRRSSDGSPKSRRLNNFRNINGSRHLMPSNLDRNERSTISHLSGLSRKIQIYIKNRFIQLLPDGTVNGTQDDQSDYNEILVVQYHPH</sequence>
<organism evidence="2 3">
    <name type="scientific">Ceratitis capitata</name>
    <name type="common">Mediterranean fruit fly</name>
    <name type="synonym">Tephritis capitata</name>
    <dbReference type="NCBI Taxonomy" id="7213"/>
    <lineage>
        <taxon>Eukaryota</taxon>
        <taxon>Metazoa</taxon>
        <taxon>Ecdysozoa</taxon>
        <taxon>Arthropoda</taxon>
        <taxon>Hexapoda</taxon>
        <taxon>Insecta</taxon>
        <taxon>Pterygota</taxon>
        <taxon>Neoptera</taxon>
        <taxon>Endopterygota</taxon>
        <taxon>Diptera</taxon>
        <taxon>Brachycera</taxon>
        <taxon>Muscomorpha</taxon>
        <taxon>Tephritoidea</taxon>
        <taxon>Tephritidae</taxon>
        <taxon>Ceratitis</taxon>
        <taxon>Ceratitis</taxon>
    </lineage>
</organism>
<proteinExistence type="predicted"/>
<name>A0A811U235_CERCA</name>